<sequence length="784" mass="86892">MHPLLLMTAPVVPTDPKRPPTESDEEGERERESDEDMEDYEVDLMGEMVPGVYAMCRHLTKFRDWQADPEAGEGSEASGLDQFKTDLFTCLREGLTLQLRGMAAIADEDEEDIEMDVEPLIREVETRYKLPPSSVDTALIGEIMDHACDAAFGEMDMGEDVLFDMEAMEAEEGGFRAWRDGGEREREGFTQFSGWPCEPGLRDGSESDSFSEGEREREGMGGGDDFFGGVSDAAFDAGIQAQMLELEQLMQRNRDMDAAATRQQTVVPREVSGLAEGLYNYRYPTLHALVCAMYERSGSDWRPEGPDRLECATKGCRCYALYEAEEGVGYHLVHGDGAAAETEGEVKGEGERGNHEEQCKAAGANATQQANWVSHIIDTHATFSDCDPVINHSLTPVLCALPDGSLFMVTRAPRPKEFQRPTDPVEPAQAVGIVSLTSIGSSTPTHRMLHCDPIPVHPGLCQAVGLEGVHCCGRVYVFGGKVEDMSKSDEERGVRGFRSGPNGMVPTYNPRDVIRNALLSYDLALGEWQEVVPAEGDLDKGLWPPAMSDLGIKVEDFEDKLWVFGKLKETAYSDKEQTEVWCMDPDTHRWTKADMALPLNTRVCSVCVCEDSMHLFLESDRKGVSHWLYSSRNGVTQLATTGPFAHQPPSTLVPIGPYIIGRLCTTVAGADPTLHVYDTVQGVWIEGMPLGVDVTGMQMARDLVPFGCHSLMMSVNDYEMETNRSCNNRLILRMNPELFYPHHSDTNGEEYRWALPRAAVPTPPMRRGYDGGVYAMVSHSLNRY</sequence>
<gene>
    <name evidence="2" type="ORF">KIPB_003192</name>
</gene>
<organism evidence="2 3">
    <name type="scientific">Kipferlia bialata</name>
    <dbReference type="NCBI Taxonomy" id="797122"/>
    <lineage>
        <taxon>Eukaryota</taxon>
        <taxon>Metamonada</taxon>
        <taxon>Carpediemonas-like organisms</taxon>
        <taxon>Kipferlia</taxon>
    </lineage>
</organism>
<evidence type="ECO:0000313" key="2">
    <source>
        <dbReference type="EMBL" id="GIQ82109.1"/>
    </source>
</evidence>
<dbReference type="EMBL" id="BDIP01000594">
    <property type="protein sequence ID" value="GIQ82109.1"/>
    <property type="molecule type" value="Genomic_DNA"/>
</dbReference>
<evidence type="ECO:0000313" key="3">
    <source>
        <dbReference type="Proteomes" id="UP000265618"/>
    </source>
</evidence>
<dbReference type="Proteomes" id="UP000265618">
    <property type="component" value="Unassembled WGS sequence"/>
</dbReference>
<name>A0A9K3GFL6_9EUKA</name>
<comment type="caution">
    <text evidence="2">The sequence shown here is derived from an EMBL/GenBank/DDBJ whole genome shotgun (WGS) entry which is preliminary data.</text>
</comment>
<feature type="region of interest" description="Disordered" evidence="1">
    <location>
        <begin position="188"/>
        <end position="223"/>
    </location>
</feature>
<accession>A0A9K3GFL6</accession>
<dbReference type="InterPro" id="IPR015915">
    <property type="entry name" value="Kelch-typ_b-propeller"/>
</dbReference>
<feature type="compositionally biased region" description="Acidic residues" evidence="1">
    <location>
        <begin position="22"/>
        <end position="37"/>
    </location>
</feature>
<protein>
    <submittedName>
        <fullName evidence="2">Uncharacterized protein</fullName>
    </submittedName>
</protein>
<reference evidence="2 3" key="1">
    <citation type="journal article" date="2018" name="PLoS ONE">
        <title>The draft genome of Kipferlia bialata reveals reductive genome evolution in fornicate parasites.</title>
        <authorList>
            <person name="Tanifuji G."/>
            <person name="Takabayashi S."/>
            <person name="Kume K."/>
            <person name="Takagi M."/>
            <person name="Nakayama T."/>
            <person name="Kamikawa R."/>
            <person name="Inagaki Y."/>
            <person name="Hashimoto T."/>
        </authorList>
    </citation>
    <scope>NUCLEOTIDE SEQUENCE [LARGE SCALE GENOMIC DNA]</scope>
    <source>
        <strain evidence="2">NY0173</strain>
    </source>
</reference>
<dbReference type="Gene3D" id="2.120.10.80">
    <property type="entry name" value="Kelch-type beta propeller"/>
    <property type="match status" value="1"/>
</dbReference>
<dbReference type="AlphaFoldDB" id="A0A9K3GFL6"/>
<feature type="region of interest" description="Disordered" evidence="1">
    <location>
        <begin position="1"/>
        <end position="37"/>
    </location>
</feature>
<proteinExistence type="predicted"/>
<dbReference type="SUPFAM" id="SSF117281">
    <property type="entry name" value="Kelch motif"/>
    <property type="match status" value="1"/>
</dbReference>
<keyword evidence="3" id="KW-1185">Reference proteome</keyword>
<evidence type="ECO:0000256" key="1">
    <source>
        <dbReference type="SAM" id="MobiDB-lite"/>
    </source>
</evidence>